<dbReference type="RefSeq" id="WP_014446362.1">
    <property type="nucleotide sequence ID" value="NC_017093.1"/>
</dbReference>
<feature type="transmembrane region" description="Helical" evidence="2">
    <location>
        <begin position="315"/>
        <end position="340"/>
    </location>
</feature>
<feature type="transmembrane region" description="Helical" evidence="2">
    <location>
        <begin position="284"/>
        <end position="303"/>
    </location>
</feature>
<feature type="domain" description="SGNH" evidence="4">
    <location>
        <begin position="498"/>
        <end position="738"/>
    </location>
</feature>
<dbReference type="PANTHER" id="PTHR23028">
    <property type="entry name" value="ACETYLTRANSFERASE"/>
    <property type="match status" value="1"/>
</dbReference>
<feature type="transmembrane region" description="Helical" evidence="2">
    <location>
        <begin position="252"/>
        <end position="272"/>
    </location>
</feature>
<evidence type="ECO:0000259" key="3">
    <source>
        <dbReference type="Pfam" id="PF01757"/>
    </source>
</evidence>
<keyword evidence="2" id="KW-0812">Transmembrane</keyword>
<feature type="transmembrane region" description="Helical" evidence="2">
    <location>
        <begin position="170"/>
        <end position="187"/>
    </location>
</feature>
<evidence type="ECO:0000256" key="2">
    <source>
        <dbReference type="SAM" id="Phobius"/>
    </source>
</evidence>
<feature type="transmembrane region" description="Helical" evidence="2">
    <location>
        <begin position="352"/>
        <end position="370"/>
    </location>
</feature>
<dbReference type="InterPro" id="IPR050879">
    <property type="entry name" value="Acyltransferase_3"/>
</dbReference>
<proteinExistence type="predicted"/>
<dbReference type="GO" id="GO:0016020">
    <property type="term" value="C:membrane"/>
    <property type="evidence" value="ECO:0007669"/>
    <property type="project" value="TreeGrafter"/>
</dbReference>
<dbReference type="KEGG" id="ams:AMIS_62550"/>
<feature type="transmembrane region" description="Helical" evidence="2">
    <location>
        <begin position="99"/>
        <end position="118"/>
    </location>
</feature>
<gene>
    <name evidence="5" type="ordered locus">AMIS_62550</name>
</gene>
<dbReference type="HOGENOM" id="CLU_005679_10_1_11"/>
<dbReference type="STRING" id="512565.AMIS_62550"/>
<feature type="transmembrane region" description="Helical" evidence="2">
    <location>
        <begin position="415"/>
        <end position="432"/>
    </location>
</feature>
<accession>I0HEN8</accession>
<dbReference type="OrthoDB" id="3404679at2"/>
<organism evidence="5 6">
    <name type="scientific">Actinoplanes missouriensis (strain ATCC 14538 / DSM 43046 / CBS 188.64 / JCM 3121 / NBRC 102363 / NCIMB 12654 / NRRL B-3342 / UNCC 431)</name>
    <dbReference type="NCBI Taxonomy" id="512565"/>
    <lineage>
        <taxon>Bacteria</taxon>
        <taxon>Bacillati</taxon>
        <taxon>Actinomycetota</taxon>
        <taxon>Actinomycetes</taxon>
        <taxon>Micromonosporales</taxon>
        <taxon>Micromonosporaceae</taxon>
        <taxon>Actinoplanes</taxon>
    </lineage>
</organism>
<dbReference type="Pfam" id="PF01757">
    <property type="entry name" value="Acyl_transf_3"/>
    <property type="match status" value="1"/>
</dbReference>
<feature type="region of interest" description="Disordered" evidence="1">
    <location>
        <begin position="1"/>
        <end position="26"/>
    </location>
</feature>
<reference evidence="5 6" key="1">
    <citation type="submission" date="2012-02" db="EMBL/GenBank/DDBJ databases">
        <title>Complete genome sequence of Actinoplanes missouriensis 431 (= NBRC 102363).</title>
        <authorList>
            <person name="Ohnishi Y."/>
            <person name="Ishikawa J."/>
            <person name="Sekine M."/>
            <person name="Hosoyama A."/>
            <person name="Harada T."/>
            <person name="Narita H."/>
            <person name="Hata T."/>
            <person name="Konno Y."/>
            <person name="Tutikane K."/>
            <person name="Fujita N."/>
            <person name="Horinouchi S."/>
            <person name="Hayakawa M."/>
        </authorList>
    </citation>
    <scope>NUCLEOTIDE SEQUENCE [LARGE SCALE GENOMIC DNA]</scope>
    <source>
        <strain evidence="6">ATCC 14538 / DSM 43046 / CBS 188.64 / JCM 3121 / NBRC 102363 / NCIMB 12654 / NRRL B-3342 / UNCC 431</strain>
    </source>
</reference>
<keyword evidence="2" id="KW-0472">Membrane</keyword>
<dbReference type="GO" id="GO:0016747">
    <property type="term" value="F:acyltransferase activity, transferring groups other than amino-acyl groups"/>
    <property type="evidence" value="ECO:0007669"/>
    <property type="project" value="InterPro"/>
</dbReference>
<evidence type="ECO:0000256" key="1">
    <source>
        <dbReference type="SAM" id="MobiDB-lite"/>
    </source>
</evidence>
<keyword evidence="6" id="KW-1185">Reference proteome</keyword>
<dbReference type="GO" id="GO:0009103">
    <property type="term" value="P:lipopolysaccharide biosynthetic process"/>
    <property type="evidence" value="ECO:0007669"/>
    <property type="project" value="TreeGrafter"/>
</dbReference>
<protein>
    <submittedName>
        <fullName evidence="5">Putative acyltransferase</fullName>
    </submittedName>
</protein>
<dbReference type="Pfam" id="PF19040">
    <property type="entry name" value="SGNH"/>
    <property type="match status" value="1"/>
</dbReference>
<feature type="domain" description="Acyltransferase 3" evidence="3">
    <location>
        <begin position="32"/>
        <end position="392"/>
    </location>
</feature>
<feature type="transmembrane region" description="Helical" evidence="2">
    <location>
        <begin position="376"/>
        <end position="394"/>
    </location>
</feature>
<feature type="transmembrane region" description="Helical" evidence="2">
    <location>
        <begin position="61"/>
        <end position="78"/>
    </location>
</feature>
<name>I0HEN8_ACTM4</name>
<dbReference type="EMBL" id="AP012319">
    <property type="protein sequence ID" value="BAL91475.1"/>
    <property type="molecule type" value="Genomic_DNA"/>
</dbReference>
<dbReference type="PATRIC" id="fig|512565.3.peg.6253"/>
<keyword evidence="2" id="KW-1133">Transmembrane helix</keyword>
<sequence length="744" mass="79656">MSVIHGSGVTSRASETSAPAGRPRPHLGFRPDIEGMRAIAVTLVVLSHAGVAALAGGYVGVDVFFVISGFLITTLLLKELDRTGTVSLASFYARRAVRLLPASAVVLVATLAGAWLWLPSTRFHSISLDALFTTFYGINWRLADEGVQYLNADAAPSPLQHFWSLAVEEQFYLVWPLLMLVYAAVWARRRTRPKVAIPAQRTSSFAESRPENPGQTPSAVRVKHVPLTVILALIAVISLVASITQTESAAPWAYFGAHTRAWELAIGALVAVGASRLAGLPGRFAAVLTWLGMAAVISSAFLYGEDTAFPGSAALLPVLGSAAIIAAGCAAPAGSAAVVLRTRPFQLIGRYSYSWYLWHWPVLMIGPAALGREPSLKLGLALSAASLLVAVASYHLVENPVRNRPWIKSSARRGLAVGLALTAVTAGLSLAATRFTPSVTTGDAVAETGGLLAGATDPRAELRTLLAEAAQQRTLPANLRPAPADAAKDQPVIYRDHCHVDYPFVAADNPCVYGDRSASDAMFLLGDSHAAHWFPAVDAVARERGLKLFSRTKAACQAPSVLVFNGVLKRPYQECAEWREKVFAEIDEQRPKFVVLSSNGGDSGGLVSPENKPLDRGPDRDKLWVDAWDRTLDRIEKAGATPVLLLDTPWPAGSTPECVVTHPDAVNRCARPAREAFVEPARRKLVAAAARERGATVIDTKDWFCTAQVCPAVVGNLMVWKDSSHISTGYAEMLTPLLSRGMPK</sequence>
<keyword evidence="5" id="KW-0808">Transferase</keyword>
<dbReference type="InterPro" id="IPR002656">
    <property type="entry name" value="Acyl_transf_3_dom"/>
</dbReference>
<evidence type="ECO:0000313" key="6">
    <source>
        <dbReference type="Proteomes" id="UP000007882"/>
    </source>
</evidence>
<feature type="transmembrane region" description="Helical" evidence="2">
    <location>
        <begin position="225"/>
        <end position="246"/>
    </location>
</feature>
<evidence type="ECO:0000259" key="4">
    <source>
        <dbReference type="Pfam" id="PF19040"/>
    </source>
</evidence>
<dbReference type="PANTHER" id="PTHR23028:SF53">
    <property type="entry name" value="ACYL_TRANSF_3 DOMAIN-CONTAINING PROTEIN"/>
    <property type="match status" value="1"/>
</dbReference>
<dbReference type="AlphaFoldDB" id="I0HEN8"/>
<feature type="compositionally biased region" description="Polar residues" evidence="1">
    <location>
        <begin position="8"/>
        <end position="17"/>
    </location>
</feature>
<evidence type="ECO:0000313" key="5">
    <source>
        <dbReference type="EMBL" id="BAL91475.1"/>
    </source>
</evidence>
<dbReference type="InterPro" id="IPR043968">
    <property type="entry name" value="SGNH"/>
</dbReference>
<dbReference type="eggNOG" id="COG1835">
    <property type="taxonomic scope" value="Bacteria"/>
</dbReference>
<keyword evidence="5" id="KW-0012">Acyltransferase</keyword>
<dbReference type="Proteomes" id="UP000007882">
    <property type="component" value="Chromosome"/>
</dbReference>